<evidence type="ECO:0000259" key="2">
    <source>
        <dbReference type="Pfam" id="PF07045"/>
    </source>
</evidence>
<evidence type="ECO:0000313" key="4">
    <source>
        <dbReference type="Proteomes" id="UP000249393"/>
    </source>
</evidence>
<evidence type="ECO:0000313" key="3">
    <source>
        <dbReference type="EMBL" id="PZR37394.1"/>
    </source>
</evidence>
<dbReference type="PANTHER" id="PTHR41521:SF4">
    <property type="entry name" value="BLR0684 PROTEIN"/>
    <property type="match status" value="1"/>
</dbReference>
<feature type="signal peptide" evidence="1">
    <location>
        <begin position="1"/>
        <end position="24"/>
    </location>
</feature>
<organism evidence="3 4">
    <name type="scientific">Caulobacter segnis</name>
    <dbReference type="NCBI Taxonomy" id="88688"/>
    <lineage>
        <taxon>Bacteria</taxon>
        <taxon>Pseudomonadati</taxon>
        <taxon>Pseudomonadota</taxon>
        <taxon>Alphaproteobacteria</taxon>
        <taxon>Caulobacterales</taxon>
        <taxon>Caulobacteraceae</taxon>
        <taxon>Caulobacter</taxon>
    </lineage>
</organism>
<dbReference type="SUPFAM" id="SSF54909">
    <property type="entry name" value="Dimeric alpha+beta barrel"/>
    <property type="match status" value="2"/>
</dbReference>
<feature type="chain" id="PRO_5015856503" description="DUF1330 domain-containing protein" evidence="1">
    <location>
        <begin position="25"/>
        <end position="248"/>
    </location>
</feature>
<dbReference type="PANTHER" id="PTHR41521">
    <property type="match status" value="1"/>
</dbReference>
<dbReference type="EMBL" id="QFQZ01000001">
    <property type="protein sequence ID" value="PZR37394.1"/>
    <property type="molecule type" value="Genomic_DNA"/>
</dbReference>
<protein>
    <recommendedName>
        <fullName evidence="2">DUF1330 domain-containing protein</fullName>
    </recommendedName>
</protein>
<name>A0A2W5X8I6_9CAUL</name>
<proteinExistence type="predicted"/>
<sequence>MRISKIRAALASAFLILSGGVATAQVAAPVASPAAPAAPSTATAPGYLVVSGWYKDAAIQQAYQPAMLKVIRQYDYDRFVVGLPGLNLSVLEGGWTPRFTLIARFPNEQKINQFWWSDAYQQARKIRMGGAYLDVVKVDGGATSDMGPDSAYLIFLPHLTDREKFLKEYAPFAPSVVAQHGGKFLVRTGREGIELLEGDWPNQGMVLVEFPNVAALDAFWNSPEYRRLSEIRKTTGEWSVVRITPAKR</sequence>
<reference evidence="3 4" key="1">
    <citation type="submission" date="2017-08" db="EMBL/GenBank/DDBJ databases">
        <title>Infants hospitalized years apart are colonized by the same room-sourced microbial strains.</title>
        <authorList>
            <person name="Brooks B."/>
            <person name="Olm M.R."/>
            <person name="Firek B.A."/>
            <person name="Baker R."/>
            <person name="Thomas B.C."/>
            <person name="Morowitz M.J."/>
            <person name="Banfield J.F."/>
        </authorList>
    </citation>
    <scope>NUCLEOTIDE SEQUENCE [LARGE SCALE GENOMIC DNA]</scope>
    <source>
        <strain evidence="3">S2_003_000_R2_4</strain>
    </source>
</reference>
<accession>A0A2W5X8I6</accession>
<dbReference type="Pfam" id="PF07045">
    <property type="entry name" value="DUF1330"/>
    <property type="match status" value="2"/>
</dbReference>
<dbReference type="AlphaFoldDB" id="A0A2W5X8I6"/>
<feature type="domain" description="DUF1330" evidence="2">
    <location>
        <begin position="150"/>
        <end position="241"/>
    </location>
</feature>
<dbReference type="InterPro" id="IPR011008">
    <property type="entry name" value="Dimeric_a/b-barrel"/>
</dbReference>
<dbReference type="RefSeq" id="WP_304272681.1">
    <property type="nucleotide sequence ID" value="NZ_QFQZ01000001.1"/>
</dbReference>
<comment type="caution">
    <text evidence="3">The sequence shown here is derived from an EMBL/GenBank/DDBJ whole genome shotgun (WGS) entry which is preliminary data.</text>
</comment>
<dbReference type="InterPro" id="IPR010753">
    <property type="entry name" value="DUF1330"/>
</dbReference>
<feature type="domain" description="DUF1330" evidence="2">
    <location>
        <begin position="45"/>
        <end position="140"/>
    </location>
</feature>
<keyword evidence="1" id="KW-0732">Signal</keyword>
<dbReference type="Proteomes" id="UP000249393">
    <property type="component" value="Unassembled WGS sequence"/>
</dbReference>
<dbReference type="Gene3D" id="3.30.70.100">
    <property type="match status" value="2"/>
</dbReference>
<evidence type="ECO:0000256" key="1">
    <source>
        <dbReference type="SAM" id="SignalP"/>
    </source>
</evidence>
<gene>
    <name evidence="3" type="ORF">DI526_00410</name>
</gene>